<keyword evidence="6" id="KW-0597">Phosphoprotein</keyword>
<keyword evidence="13" id="KW-0902">Two-component regulatory system</keyword>
<dbReference type="InterPro" id="IPR003660">
    <property type="entry name" value="HAMP_dom"/>
</dbReference>
<feature type="domain" description="HAMP" evidence="17">
    <location>
        <begin position="181"/>
        <end position="235"/>
    </location>
</feature>
<keyword evidence="7" id="KW-0808">Transferase</keyword>
<evidence type="ECO:0000256" key="9">
    <source>
        <dbReference type="ARBA" id="ARBA00022741"/>
    </source>
</evidence>
<comment type="caution">
    <text evidence="18">The sequence shown here is derived from an EMBL/GenBank/DDBJ whole genome shotgun (WGS) entry which is preliminary data.</text>
</comment>
<comment type="catalytic activity">
    <reaction evidence="1">
        <text>ATP + protein L-histidine = ADP + protein N-phospho-L-histidine.</text>
        <dbReference type="EC" id="2.7.13.3"/>
    </reaction>
</comment>
<dbReference type="CDD" id="cd06225">
    <property type="entry name" value="HAMP"/>
    <property type="match status" value="1"/>
</dbReference>
<dbReference type="EC" id="2.7.13.3" evidence="3"/>
<keyword evidence="9" id="KW-0547">Nucleotide-binding</keyword>
<keyword evidence="10" id="KW-0418">Kinase</keyword>
<dbReference type="SUPFAM" id="SSF55874">
    <property type="entry name" value="ATPase domain of HSP90 chaperone/DNA topoisomerase II/histidine kinase"/>
    <property type="match status" value="1"/>
</dbReference>
<dbReference type="RefSeq" id="WP_207574667.1">
    <property type="nucleotide sequence ID" value="NZ_JAFNME010000007.1"/>
</dbReference>
<evidence type="ECO:0000256" key="8">
    <source>
        <dbReference type="ARBA" id="ARBA00022692"/>
    </source>
</evidence>
<evidence type="ECO:0000256" key="7">
    <source>
        <dbReference type="ARBA" id="ARBA00022679"/>
    </source>
</evidence>
<keyword evidence="19" id="KW-1185">Reference proteome</keyword>
<keyword evidence="5" id="KW-0997">Cell inner membrane</keyword>
<dbReference type="InterPro" id="IPR003661">
    <property type="entry name" value="HisK_dim/P_dom"/>
</dbReference>
<dbReference type="PROSITE" id="PS50885">
    <property type="entry name" value="HAMP"/>
    <property type="match status" value="1"/>
</dbReference>
<dbReference type="Gene3D" id="3.30.565.10">
    <property type="entry name" value="Histidine kinase-like ATPase, C-terminal domain"/>
    <property type="match status" value="1"/>
</dbReference>
<evidence type="ECO:0000256" key="3">
    <source>
        <dbReference type="ARBA" id="ARBA00012438"/>
    </source>
</evidence>
<dbReference type="Pfam" id="PF02518">
    <property type="entry name" value="HATPase_c"/>
    <property type="match status" value="1"/>
</dbReference>
<comment type="subcellular location">
    <subcellularLocation>
        <location evidence="2">Cell inner membrane</location>
        <topology evidence="2">Multi-pass membrane protein</topology>
    </subcellularLocation>
</comment>
<accession>A0A939GYP3</accession>
<dbReference type="PROSITE" id="PS50109">
    <property type="entry name" value="HIS_KIN"/>
    <property type="match status" value="1"/>
</dbReference>
<protein>
    <recommendedName>
        <fullName evidence="3">histidine kinase</fullName>
        <ecNumber evidence="3">2.7.13.3</ecNumber>
    </recommendedName>
</protein>
<evidence type="ECO:0000256" key="14">
    <source>
        <dbReference type="ARBA" id="ARBA00023136"/>
    </source>
</evidence>
<dbReference type="Gene3D" id="1.10.287.130">
    <property type="match status" value="1"/>
</dbReference>
<dbReference type="InterPro" id="IPR004358">
    <property type="entry name" value="Sig_transdc_His_kin-like_C"/>
</dbReference>
<evidence type="ECO:0000256" key="12">
    <source>
        <dbReference type="ARBA" id="ARBA00022989"/>
    </source>
</evidence>
<keyword evidence="11" id="KW-0067">ATP-binding</keyword>
<dbReference type="PRINTS" id="PR00344">
    <property type="entry name" value="BCTRLSENSOR"/>
</dbReference>
<dbReference type="Proteomes" id="UP000664731">
    <property type="component" value="Unassembled WGS sequence"/>
</dbReference>
<evidence type="ECO:0000256" key="1">
    <source>
        <dbReference type="ARBA" id="ARBA00000085"/>
    </source>
</evidence>
<dbReference type="Gene3D" id="3.30.450.300">
    <property type="entry name" value="Sensor histidine kinase RisS, periplasmic domain"/>
    <property type="match status" value="1"/>
</dbReference>
<dbReference type="SUPFAM" id="SSF47384">
    <property type="entry name" value="Homodimeric domain of signal transducing histidine kinase"/>
    <property type="match status" value="1"/>
</dbReference>
<dbReference type="GO" id="GO:0005886">
    <property type="term" value="C:plasma membrane"/>
    <property type="evidence" value="ECO:0007669"/>
    <property type="project" value="UniProtKB-SubCell"/>
</dbReference>
<dbReference type="SMART" id="SM00388">
    <property type="entry name" value="HisKA"/>
    <property type="match status" value="1"/>
</dbReference>
<dbReference type="Pfam" id="PF16524">
    <property type="entry name" value="RisS_PPD"/>
    <property type="match status" value="1"/>
</dbReference>
<evidence type="ECO:0000256" key="6">
    <source>
        <dbReference type="ARBA" id="ARBA00022553"/>
    </source>
</evidence>
<feature type="transmembrane region" description="Helical" evidence="15">
    <location>
        <begin position="12"/>
        <end position="34"/>
    </location>
</feature>
<evidence type="ECO:0000256" key="13">
    <source>
        <dbReference type="ARBA" id="ARBA00023012"/>
    </source>
</evidence>
<evidence type="ECO:0000256" key="11">
    <source>
        <dbReference type="ARBA" id="ARBA00022840"/>
    </source>
</evidence>
<evidence type="ECO:0000313" key="18">
    <source>
        <dbReference type="EMBL" id="MBO1249119.1"/>
    </source>
</evidence>
<proteinExistence type="predicted"/>
<dbReference type="Pfam" id="PF00672">
    <property type="entry name" value="HAMP"/>
    <property type="match status" value="1"/>
</dbReference>
<dbReference type="SMART" id="SM00387">
    <property type="entry name" value="HATPase_c"/>
    <property type="match status" value="1"/>
</dbReference>
<dbReference type="Pfam" id="PF00512">
    <property type="entry name" value="HisKA"/>
    <property type="match status" value="1"/>
</dbReference>
<dbReference type="InterPro" id="IPR038421">
    <property type="entry name" value="RisS_PPD_sf"/>
</dbReference>
<dbReference type="GO" id="GO:0000155">
    <property type="term" value="F:phosphorelay sensor kinase activity"/>
    <property type="evidence" value="ECO:0007669"/>
    <property type="project" value="InterPro"/>
</dbReference>
<dbReference type="InterPro" id="IPR005467">
    <property type="entry name" value="His_kinase_dom"/>
</dbReference>
<dbReference type="PANTHER" id="PTHR44936:SF5">
    <property type="entry name" value="SENSOR HISTIDINE KINASE ENVZ"/>
    <property type="match status" value="1"/>
</dbReference>
<evidence type="ECO:0000259" key="16">
    <source>
        <dbReference type="PROSITE" id="PS50109"/>
    </source>
</evidence>
<evidence type="ECO:0000256" key="15">
    <source>
        <dbReference type="SAM" id="Phobius"/>
    </source>
</evidence>
<keyword evidence="4" id="KW-1003">Cell membrane</keyword>
<dbReference type="SMART" id="SM00304">
    <property type="entry name" value="HAMP"/>
    <property type="match status" value="1"/>
</dbReference>
<evidence type="ECO:0000256" key="4">
    <source>
        <dbReference type="ARBA" id="ARBA00022475"/>
    </source>
</evidence>
<name>A0A939GYP3_9BURK</name>
<keyword evidence="14 15" id="KW-0472">Membrane</keyword>
<keyword evidence="12 15" id="KW-1133">Transmembrane helix</keyword>
<evidence type="ECO:0000256" key="2">
    <source>
        <dbReference type="ARBA" id="ARBA00004429"/>
    </source>
</evidence>
<evidence type="ECO:0000256" key="5">
    <source>
        <dbReference type="ARBA" id="ARBA00022519"/>
    </source>
</evidence>
<dbReference type="InterPro" id="IPR036890">
    <property type="entry name" value="HATPase_C_sf"/>
</dbReference>
<dbReference type="AlphaFoldDB" id="A0A939GYP3"/>
<sequence length="478" mass="53573">MPNKPSWRKVELSLFWRTFFLLAVLMLSSTGGWLQALRAFNAQPHDLLAAEQTASLVNLSRAALEHADGITQVALLKTLADQEGLRIRERKPSDSFKPMALTHDNQYLHEIIRQRLGPDTILASDVNGQAGTWIGFDIHDRPHWLLLEQRPPPVLPEEKTWLLWLMVAVVLSFAGAAMIARLINQPLKQLRYAATRVREGDFLDSQLDEEAATSEIREVNIGFNRMAQKLASLEQDRAVMLAGISHDLRTPLARLRLETEMSVTDDVAREHMIADIVQLDATIDKFLDYARPDHVHLTPINLHQVVSSCMYAVQNHHELQITMEVPEDCAVLADEVELARVISNLLENARRYGKTPDTDIAQVNISVDIRRRHVRLKVRDHGNGVPPAQLAKLIEPFFRSDTARTAAAGAGLGLSIVDKTVQRMGGHLTLQNAEGGGMEAQIHLRRASDLGQKTEQRLQRPAIKRQLPPGVEADIQKQ</sequence>
<dbReference type="GO" id="GO:0005524">
    <property type="term" value="F:ATP binding"/>
    <property type="evidence" value="ECO:0007669"/>
    <property type="project" value="UniProtKB-KW"/>
</dbReference>
<evidence type="ECO:0000256" key="10">
    <source>
        <dbReference type="ARBA" id="ARBA00022777"/>
    </source>
</evidence>
<feature type="domain" description="Histidine kinase" evidence="16">
    <location>
        <begin position="243"/>
        <end position="448"/>
    </location>
</feature>
<evidence type="ECO:0000313" key="19">
    <source>
        <dbReference type="Proteomes" id="UP000664731"/>
    </source>
</evidence>
<keyword evidence="8 15" id="KW-0812">Transmembrane</keyword>
<dbReference type="PANTHER" id="PTHR44936">
    <property type="entry name" value="SENSOR PROTEIN CREC"/>
    <property type="match status" value="1"/>
</dbReference>
<evidence type="ECO:0000259" key="17">
    <source>
        <dbReference type="PROSITE" id="PS50885"/>
    </source>
</evidence>
<dbReference type="CDD" id="cd00082">
    <property type="entry name" value="HisKA"/>
    <property type="match status" value="1"/>
</dbReference>
<dbReference type="InterPro" id="IPR036097">
    <property type="entry name" value="HisK_dim/P_sf"/>
</dbReference>
<reference evidence="18" key="1">
    <citation type="submission" date="2021-03" db="EMBL/GenBank/DDBJ databases">
        <title>Comamonas denitrificans.</title>
        <authorList>
            <person name="Finster K."/>
        </authorList>
    </citation>
    <scope>NUCLEOTIDE SEQUENCE</scope>
    <source>
        <strain evidence="18">MM2021_4</strain>
    </source>
</reference>
<dbReference type="InterPro" id="IPR050980">
    <property type="entry name" value="2C_sensor_his_kinase"/>
</dbReference>
<dbReference type="EMBL" id="JAFNME010000007">
    <property type="protein sequence ID" value="MBO1249119.1"/>
    <property type="molecule type" value="Genomic_DNA"/>
</dbReference>
<gene>
    <name evidence="18" type="ORF">J1777_04590</name>
</gene>
<organism evidence="18 19">
    <name type="scientific">Comamonas denitrificans</name>
    <dbReference type="NCBI Taxonomy" id="117506"/>
    <lineage>
        <taxon>Bacteria</taxon>
        <taxon>Pseudomonadati</taxon>
        <taxon>Pseudomonadota</taxon>
        <taxon>Betaproteobacteria</taxon>
        <taxon>Burkholderiales</taxon>
        <taxon>Comamonadaceae</taxon>
        <taxon>Comamonas</taxon>
    </lineage>
</organism>
<feature type="transmembrane region" description="Helical" evidence="15">
    <location>
        <begin position="161"/>
        <end position="183"/>
    </location>
</feature>
<dbReference type="InterPro" id="IPR032408">
    <property type="entry name" value="RisS_PPD"/>
</dbReference>
<dbReference type="InterPro" id="IPR003594">
    <property type="entry name" value="HATPase_dom"/>
</dbReference>